<sequence>MQVAEIHEQMGLRREVAGDVVVVNVEYLEVFEAVEGGGEGEIEDIVGEVEFPSTSMAFYDPMMLEVHVLLVDHDKNSLFETCRLLQFNLYKVTPIQDASVASLMLSKENSKFDLVMVDVNPSNSQGFKLVQDAVNVGLTVIMMSANANATLVKCAIEDGAFLFMEKPMIAEDMKYLWQHVLREKLRKGKENGEYGEPSMDNQNYYQAENLQDNNTTTDMIHVSIGGSKNNKGKKGRIEDMIDFDSDNSATGQCMTPKMCTEWTPELHEKFMAAVKQLGDGRCFPKEILEIMNVPGLTRMQVASHLQKCRYGWQPRRSKTSKPSRSTNSQRSYTKRYGLFPRLIKGSQPQCTIQGNQIEEQGPTHNEYLTPSQNMGRHEILDNVSNNTNINGLSSGNVQGNVVGAQDQGLQSDASYGFASADYDGLIENNFDFEQFDYDQVVSSQTSEAANNEESSFWNSWRANFASDDLENRDAYEKNIS</sequence>
<dbReference type="SUPFAM" id="SSF46689">
    <property type="entry name" value="Homeodomain-like"/>
    <property type="match status" value="1"/>
</dbReference>
<evidence type="ECO:0000256" key="3">
    <source>
        <dbReference type="ARBA" id="ARBA00023012"/>
    </source>
</evidence>
<keyword evidence="7" id="KW-0539">Nucleus</keyword>
<dbReference type="GO" id="GO:0005634">
    <property type="term" value="C:nucleus"/>
    <property type="evidence" value="ECO:0007669"/>
    <property type="project" value="UniProtKB-SubCell"/>
</dbReference>
<dbReference type="PROSITE" id="PS50110">
    <property type="entry name" value="RESPONSE_REGULATORY"/>
    <property type="match status" value="1"/>
</dbReference>
<keyword evidence="5" id="KW-0010">Activator</keyword>
<protein>
    <recommendedName>
        <fullName evidence="14">Two-component response regulator</fullName>
    </recommendedName>
</protein>
<evidence type="ECO:0000313" key="13">
    <source>
        <dbReference type="Proteomes" id="UP000826271"/>
    </source>
</evidence>
<evidence type="ECO:0000256" key="7">
    <source>
        <dbReference type="ARBA" id="ARBA00023242"/>
    </source>
</evidence>
<gene>
    <name evidence="12" type="ORF">BUALT_Bualt12G0071600</name>
</gene>
<dbReference type="PANTHER" id="PTHR43874">
    <property type="entry name" value="TWO-COMPONENT RESPONSE REGULATOR"/>
    <property type="match status" value="1"/>
</dbReference>
<feature type="domain" description="HTH myb-type" evidence="11">
    <location>
        <begin position="262"/>
        <end position="309"/>
    </location>
</feature>
<dbReference type="InterPro" id="IPR001789">
    <property type="entry name" value="Sig_transdc_resp-reg_receiver"/>
</dbReference>
<dbReference type="InterPro" id="IPR001005">
    <property type="entry name" value="SANT/Myb"/>
</dbReference>
<dbReference type="NCBIfam" id="TIGR01557">
    <property type="entry name" value="myb_SHAQKYF"/>
    <property type="match status" value="1"/>
</dbReference>
<dbReference type="FunFam" id="1.10.10.60:FF:000007">
    <property type="entry name" value="Two-component response regulator"/>
    <property type="match status" value="1"/>
</dbReference>
<keyword evidence="6" id="KW-0804">Transcription</keyword>
<dbReference type="PROSITE" id="PS51294">
    <property type="entry name" value="HTH_MYB"/>
    <property type="match status" value="1"/>
</dbReference>
<feature type="region of interest" description="Disordered" evidence="9">
    <location>
        <begin position="312"/>
        <end position="331"/>
    </location>
</feature>
<dbReference type="InterPro" id="IPR006447">
    <property type="entry name" value="Myb_dom_plants"/>
</dbReference>
<dbReference type="InterPro" id="IPR011006">
    <property type="entry name" value="CheY-like_superfamily"/>
</dbReference>
<dbReference type="InterPro" id="IPR017930">
    <property type="entry name" value="Myb_dom"/>
</dbReference>
<keyword evidence="3" id="KW-0902">Two-component regulatory system</keyword>
<dbReference type="SUPFAM" id="SSF52172">
    <property type="entry name" value="CheY-like"/>
    <property type="match status" value="1"/>
</dbReference>
<dbReference type="AlphaFoldDB" id="A0AAV6WNA5"/>
<evidence type="ECO:0000259" key="11">
    <source>
        <dbReference type="PROSITE" id="PS51294"/>
    </source>
</evidence>
<comment type="subcellular location">
    <subcellularLocation>
        <location evidence="1">Nucleus</location>
    </subcellularLocation>
</comment>
<proteinExistence type="predicted"/>
<evidence type="ECO:0000256" key="4">
    <source>
        <dbReference type="ARBA" id="ARBA00023015"/>
    </source>
</evidence>
<accession>A0AAV6WNA5</accession>
<evidence type="ECO:0000256" key="8">
    <source>
        <dbReference type="PROSITE-ProRule" id="PRU00169"/>
    </source>
</evidence>
<keyword evidence="13" id="KW-1185">Reference proteome</keyword>
<comment type="caution">
    <text evidence="12">The sequence shown here is derived from an EMBL/GenBank/DDBJ whole genome shotgun (WGS) entry which is preliminary data.</text>
</comment>
<dbReference type="EMBL" id="WHWC01000012">
    <property type="protein sequence ID" value="KAG8372491.1"/>
    <property type="molecule type" value="Genomic_DNA"/>
</dbReference>
<keyword evidence="4" id="KW-0805">Transcription regulation</keyword>
<feature type="domain" description="Response regulatory" evidence="10">
    <location>
        <begin position="67"/>
        <end position="181"/>
    </location>
</feature>
<evidence type="ECO:0008006" key="14">
    <source>
        <dbReference type="Google" id="ProtNLM"/>
    </source>
</evidence>
<dbReference type="GO" id="GO:0000160">
    <property type="term" value="P:phosphorelay signal transduction system"/>
    <property type="evidence" value="ECO:0007669"/>
    <property type="project" value="UniProtKB-KW"/>
</dbReference>
<dbReference type="GO" id="GO:0003677">
    <property type="term" value="F:DNA binding"/>
    <property type="evidence" value="ECO:0007669"/>
    <property type="project" value="InterPro"/>
</dbReference>
<evidence type="ECO:0000256" key="9">
    <source>
        <dbReference type="SAM" id="MobiDB-lite"/>
    </source>
</evidence>
<organism evidence="12 13">
    <name type="scientific">Buddleja alternifolia</name>
    <dbReference type="NCBI Taxonomy" id="168488"/>
    <lineage>
        <taxon>Eukaryota</taxon>
        <taxon>Viridiplantae</taxon>
        <taxon>Streptophyta</taxon>
        <taxon>Embryophyta</taxon>
        <taxon>Tracheophyta</taxon>
        <taxon>Spermatophyta</taxon>
        <taxon>Magnoliopsida</taxon>
        <taxon>eudicotyledons</taxon>
        <taxon>Gunneridae</taxon>
        <taxon>Pentapetalae</taxon>
        <taxon>asterids</taxon>
        <taxon>lamiids</taxon>
        <taxon>Lamiales</taxon>
        <taxon>Scrophulariaceae</taxon>
        <taxon>Buddlejeae</taxon>
        <taxon>Buddleja</taxon>
    </lineage>
</organism>
<dbReference type="Gene3D" id="3.40.50.2300">
    <property type="match status" value="1"/>
</dbReference>
<evidence type="ECO:0000313" key="12">
    <source>
        <dbReference type="EMBL" id="KAG8372491.1"/>
    </source>
</evidence>
<dbReference type="Pfam" id="PF00249">
    <property type="entry name" value="Myb_DNA-binding"/>
    <property type="match status" value="1"/>
</dbReference>
<evidence type="ECO:0000259" key="10">
    <source>
        <dbReference type="PROSITE" id="PS50110"/>
    </source>
</evidence>
<reference evidence="12" key="1">
    <citation type="submission" date="2019-10" db="EMBL/GenBank/DDBJ databases">
        <authorList>
            <person name="Zhang R."/>
            <person name="Pan Y."/>
            <person name="Wang J."/>
            <person name="Ma R."/>
            <person name="Yu S."/>
        </authorList>
    </citation>
    <scope>NUCLEOTIDE SEQUENCE</scope>
    <source>
        <strain evidence="12">LA-IB0</strain>
        <tissue evidence="12">Leaf</tissue>
    </source>
</reference>
<evidence type="ECO:0000256" key="2">
    <source>
        <dbReference type="ARBA" id="ARBA00022553"/>
    </source>
</evidence>
<dbReference type="Gene3D" id="1.10.10.60">
    <property type="entry name" value="Homeodomain-like"/>
    <property type="match status" value="1"/>
</dbReference>
<dbReference type="SMART" id="SM00448">
    <property type="entry name" value="REC"/>
    <property type="match status" value="1"/>
</dbReference>
<dbReference type="Pfam" id="PF00072">
    <property type="entry name" value="Response_reg"/>
    <property type="match status" value="1"/>
</dbReference>
<dbReference type="InterPro" id="IPR045279">
    <property type="entry name" value="ARR-like"/>
</dbReference>
<keyword evidence="2 8" id="KW-0597">Phosphoprotein</keyword>
<evidence type="ECO:0000256" key="6">
    <source>
        <dbReference type="ARBA" id="ARBA00023163"/>
    </source>
</evidence>
<dbReference type="PANTHER" id="PTHR43874:SF87">
    <property type="entry name" value="HTH MYB-TYPE DOMAIN-CONTAINING PROTEIN"/>
    <property type="match status" value="1"/>
</dbReference>
<name>A0AAV6WNA5_9LAMI</name>
<dbReference type="GO" id="GO:0009736">
    <property type="term" value="P:cytokinin-activated signaling pathway"/>
    <property type="evidence" value="ECO:0007669"/>
    <property type="project" value="InterPro"/>
</dbReference>
<evidence type="ECO:0000256" key="1">
    <source>
        <dbReference type="ARBA" id="ARBA00004123"/>
    </source>
</evidence>
<dbReference type="InterPro" id="IPR009057">
    <property type="entry name" value="Homeodomain-like_sf"/>
</dbReference>
<evidence type="ECO:0000256" key="5">
    <source>
        <dbReference type="ARBA" id="ARBA00023159"/>
    </source>
</evidence>
<feature type="modified residue" description="4-aspartylphosphate" evidence="8">
    <location>
        <position position="118"/>
    </location>
</feature>
<dbReference type="Proteomes" id="UP000826271">
    <property type="component" value="Unassembled WGS sequence"/>
</dbReference>